<feature type="binding site" evidence="10">
    <location>
        <position position="125"/>
    </location>
    <ligand>
        <name>substrate</name>
    </ligand>
</feature>
<dbReference type="GO" id="GO:0009245">
    <property type="term" value="P:lipid A biosynthetic process"/>
    <property type="evidence" value="ECO:0007669"/>
    <property type="project" value="UniProtKB-UniRule"/>
</dbReference>
<dbReference type="CDD" id="cd07398">
    <property type="entry name" value="MPP_YbbF-LpxH"/>
    <property type="match status" value="1"/>
</dbReference>
<gene>
    <name evidence="10" type="primary">lpxH</name>
    <name evidence="12" type="ORF">A2151_08950</name>
</gene>
<keyword evidence="3 10" id="KW-0997">Cell inner membrane</keyword>
<comment type="catalytic activity">
    <reaction evidence="10">
        <text>UDP-2-N,3-O-bis[(3R)-3-hydroxytetradecanoyl]-alpha-D-glucosamine + H2O = 2-N,3-O-bis[(3R)-3-hydroxytetradecanoyl]-alpha-D-glucosaminyl 1-phosphate + UMP + 2 H(+)</text>
        <dbReference type="Rhea" id="RHEA:25213"/>
        <dbReference type="ChEBI" id="CHEBI:15377"/>
        <dbReference type="ChEBI" id="CHEBI:15378"/>
        <dbReference type="ChEBI" id="CHEBI:57865"/>
        <dbReference type="ChEBI" id="CHEBI:57957"/>
        <dbReference type="ChEBI" id="CHEBI:78847"/>
        <dbReference type="EC" id="3.6.1.54"/>
    </reaction>
</comment>
<dbReference type="STRING" id="1817760.A2151_08950"/>
<dbReference type="InterPro" id="IPR010138">
    <property type="entry name" value="UDP-diacylglucosamine_Hdrlase"/>
</dbReference>
<dbReference type="UniPathway" id="UPA00359">
    <property type="reaction ID" value="UER00480"/>
</dbReference>
<feature type="binding site" evidence="10">
    <location>
        <position position="12"/>
    </location>
    <ligand>
        <name>Mn(2+)</name>
        <dbReference type="ChEBI" id="CHEBI:29035"/>
        <label>1</label>
    </ligand>
</feature>
<dbReference type="InterPro" id="IPR043461">
    <property type="entry name" value="LpxH-like"/>
</dbReference>
<dbReference type="NCBIfam" id="NF003743">
    <property type="entry name" value="PRK05340.1"/>
    <property type="match status" value="1"/>
</dbReference>
<keyword evidence="9 10" id="KW-0464">Manganese</keyword>
<evidence type="ECO:0000256" key="2">
    <source>
        <dbReference type="ARBA" id="ARBA00022516"/>
    </source>
</evidence>
<feature type="binding site" evidence="10">
    <location>
        <position position="198"/>
    </location>
    <ligand>
        <name>Mn(2+)</name>
        <dbReference type="ChEBI" id="CHEBI:29035"/>
        <label>2</label>
    </ligand>
</feature>
<dbReference type="InterPro" id="IPR004843">
    <property type="entry name" value="Calcineurin-like_PHP"/>
</dbReference>
<dbReference type="PANTHER" id="PTHR34990">
    <property type="entry name" value="UDP-2,3-DIACYLGLUCOSAMINE HYDROLASE-RELATED"/>
    <property type="match status" value="1"/>
</dbReference>
<keyword evidence="8 10" id="KW-0472">Membrane</keyword>
<comment type="cofactor">
    <cofactor evidence="10">
        <name>Mn(2+)</name>
        <dbReference type="ChEBI" id="CHEBI:29035"/>
    </cofactor>
    <text evidence="10">Binds 2 Mn(2+) ions per subunit in a binuclear metal center.</text>
</comment>
<dbReference type="GO" id="GO:0005737">
    <property type="term" value="C:cytoplasm"/>
    <property type="evidence" value="ECO:0007669"/>
    <property type="project" value="InterPro"/>
</dbReference>
<evidence type="ECO:0000256" key="1">
    <source>
        <dbReference type="ARBA" id="ARBA00022475"/>
    </source>
</evidence>
<feature type="binding site" evidence="10">
    <location>
        <position position="117"/>
    </location>
    <ligand>
        <name>Mn(2+)</name>
        <dbReference type="ChEBI" id="CHEBI:29035"/>
        <label>2</label>
    </ligand>
</feature>
<evidence type="ECO:0000256" key="7">
    <source>
        <dbReference type="ARBA" id="ARBA00023098"/>
    </source>
</evidence>
<dbReference type="PANTHER" id="PTHR34990:SF1">
    <property type="entry name" value="UDP-2,3-DIACYLGLUCOSAMINE HYDROLASE"/>
    <property type="match status" value="1"/>
</dbReference>
<evidence type="ECO:0000256" key="6">
    <source>
        <dbReference type="ARBA" id="ARBA00022801"/>
    </source>
</evidence>
<feature type="binding site" evidence="10">
    <location>
        <position position="200"/>
    </location>
    <ligand>
        <name>Mn(2+)</name>
        <dbReference type="ChEBI" id="CHEBI:29035"/>
        <label>1</label>
    </ligand>
</feature>
<feature type="binding site" evidence="10">
    <location>
        <position position="167"/>
    </location>
    <ligand>
        <name>substrate</name>
    </ligand>
</feature>
<keyword evidence="5 10" id="KW-0479">Metal-binding</keyword>
<comment type="subcellular location">
    <subcellularLocation>
        <location evidence="10">Cell inner membrane</location>
        <topology evidence="10">Peripheral membrane protein</topology>
        <orientation evidence="10">Cytoplasmic side</orientation>
    </subcellularLocation>
</comment>
<dbReference type="SUPFAM" id="SSF56300">
    <property type="entry name" value="Metallo-dependent phosphatases"/>
    <property type="match status" value="1"/>
</dbReference>
<organism evidence="12 13">
    <name type="scientific">Candidatus Muproteobacteria bacterium RBG_16_65_34</name>
    <dbReference type="NCBI Taxonomy" id="1817760"/>
    <lineage>
        <taxon>Bacteria</taxon>
        <taxon>Pseudomonadati</taxon>
        <taxon>Pseudomonadota</taxon>
        <taxon>Candidatus Muproteobacteria</taxon>
    </lineage>
</organism>
<keyword evidence="7 10" id="KW-0443">Lipid metabolism</keyword>
<dbReference type="Gene3D" id="3.60.21.10">
    <property type="match status" value="1"/>
</dbReference>
<dbReference type="NCBIfam" id="TIGR01854">
    <property type="entry name" value="lipid_A_lpxH"/>
    <property type="match status" value="1"/>
</dbReference>
<feature type="binding site" evidence="10">
    <location>
        <position position="163"/>
    </location>
    <ligand>
        <name>substrate</name>
    </ligand>
</feature>
<evidence type="ECO:0000313" key="12">
    <source>
        <dbReference type="EMBL" id="OGI48935.1"/>
    </source>
</evidence>
<reference evidence="12 13" key="1">
    <citation type="journal article" date="2016" name="Nat. Commun.">
        <title>Thousands of microbial genomes shed light on interconnected biogeochemical processes in an aquifer system.</title>
        <authorList>
            <person name="Anantharaman K."/>
            <person name="Brown C.T."/>
            <person name="Hug L.A."/>
            <person name="Sharon I."/>
            <person name="Castelle C.J."/>
            <person name="Probst A.J."/>
            <person name="Thomas B.C."/>
            <person name="Singh A."/>
            <person name="Wilkins M.J."/>
            <person name="Karaoz U."/>
            <person name="Brodie E.L."/>
            <person name="Williams K.H."/>
            <person name="Hubbard S.S."/>
            <person name="Banfield J.F."/>
        </authorList>
    </citation>
    <scope>NUCLEOTIDE SEQUENCE [LARGE SCALE GENOMIC DNA]</scope>
</reference>
<dbReference type="EMBL" id="MFSU01000014">
    <property type="protein sequence ID" value="OGI48935.1"/>
    <property type="molecule type" value="Genomic_DNA"/>
</dbReference>
<name>A0A1F6TV08_9PROT</name>
<evidence type="ECO:0000256" key="3">
    <source>
        <dbReference type="ARBA" id="ARBA00022519"/>
    </source>
</evidence>
<feature type="binding site" evidence="10">
    <location>
        <position position="10"/>
    </location>
    <ligand>
        <name>Mn(2+)</name>
        <dbReference type="ChEBI" id="CHEBI:29035"/>
        <label>1</label>
    </ligand>
</feature>
<feature type="binding site" evidence="10">
    <location>
        <position position="43"/>
    </location>
    <ligand>
        <name>Mn(2+)</name>
        <dbReference type="ChEBI" id="CHEBI:29035"/>
        <label>1</label>
    </ligand>
</feature>
<evidence type="ECO:0000256" key="5">
    <source>
        <dbReference type="ARBA" id="ARBA00022723"/>
    </source>
</evidence>
<feature type="binding site" evidence="10">
    <location>
        <position position="170"/>
    </location>
    <ligand>
        <name>substrate</name>
    </ligand>
</feature>
<protein>
    <recommendedName>
        <fullName evidence="10">UDP-2,3-diacylglucosamine hydrolase</fullName>
        <ecNumber evidence="10">3.6.1.54</ecNumber>
    </recommendedName>
    <alternativeName>
        <fullName evidence="10">UDP-2,3-diacylglucosamine diphosphatase</fullName>
    </alternativeName>
</protein>
<keyword evidence="6 10" id="KW-0378">Hydrolase</keyword>
<comment type="similarity">
    <text evidence="10">Belongs to the LpxH family.</text>
</comment>
<feature type="binding site" evidence="10">
    <location>
        <position position="198"/>
    </location>
    <ligand>
        <name>substrate</name>
    </ligand>
</feature>
<comment type="caution">
    <text evidence="12">The sequence shown here is derived from an EMBL/GenBank/DDBJ whole genome shotgun (WGS) entry which is preliminary data.</text>
</comment>
<dbReference type="AlphaFoldDB" id="A0A1F6TV08"/>
<comment type="pathway">
    <text evidence="10">Glycolipid biosynthesis; lipid IV(A) biosynthesis; lipid IV(A) from (3R)-3-hydroxytetradecanoyl-[acyl-carrier-protein] and UDP-N-acetyl-alpha-D-glucosamine: step 4/6.</text>
</comment>
<dbReference type="GO" id="GO:0030145">
    <property type="term" value="F:manganese ion binding"/>
    <property type="evidence" value="ECO:0007669"/>
    <property type="project" value="UniProtKB-UniRule"/>
</dbReference>
<evidence type="ECO:0000256" key="4">
    <source>
        <dbReference type="ARBA" id="ARBA00022556"/>
    </source>
</evidence>
<feature type="binding site" evidence="10">
    <location>
        <position position="43"/>
    </location>
    <ligand>
        <name>Mn(2+)</name>
        <dbReference type="ChEBI" id="CHEBI:29035"/>
        <label>2</label>
    </ligand>
</feature>
<dbReference type="Proteomes" id="UP000178885">
    <property type="component" value="Unassembled WGS sequence"/>
</dbReference>
<evidence type="ECO:0000256" key="9">
    <source>
        <dbReference type="ARBA" id="ARBA00023211"/>
    </source>
</evidence>
<evidence type="ECO:0000313" key="13">
    <source>
        <dbReference type="Proteomes" id="UP000178885"/>
    </source>
</evidence>
<proteinExistence type="inferred from homology"/>
<keyword evidence="2 10" id="KW-0444">Lipid biosynthesis</keyword>
<evidence type="ECO:0000259" key="11">
    <source>
        <dbReference type="Pfam" id="PF00149"/>
    </source>
</evidence>
<evidence type="ECO:0000256" key="10">
    <source>
        <dbReference type="HAMAP-Rule" id="MF_00575"/>
    </source>
</evidence>
<dbReference type="GO" id="GO:0019897">
    <property type="term" value="C:extrinsic component of plasma membrane"/>
    <property type="evidence" value="ECO:0007669"/>
    <property type="project" value="UniProtKB-UniRule"/>
</dbReference>
<accession>A0A1F6TV08</accession>
<sequence>MAGITRFISDLHLSAERPASTELFLDFLGREARQGEALYVLGDLFEYWIGDEAAAQEEFRPIVAGLRAAVDAGLPVFVMHGNRDFFMGRGFEHASGCRLLPDPTRIDLYGTQTLLTHGDALCTADTEYLAFRAVVRNPEWQRQMLARSAPERDALFRNYRDLSKLSTAKKRPEIMDVTQEAVESLMRSHGVHDLIHGHTHRPMEHRFVLDGRPARRIVLGDWYEQGSVLRCSAKEWRLETRPLTAARVQSSKFKVQS</sequence>
<feature type="domain" description="Calcineurin-like phosphoesterase" evidence="11">
    <location>
        <begin position="7"/>
        <end position="202"/>
    </location>
</feature>
<keyword evidence="4 10" id="KW-0441">Lipid A biosynthesis</keyword>
<feature type="binding site" evidence="10">
    <location>
        <begin position="82"/>
        <end position="83"/>
    </location>
    <ligand>
        <name>substrate</name>
    </ligand>
</feature>
<evidence type="ECO:0000256" key="8">
    <source>
        <dbReference type="ARBA" id="ARBA00023136"/>
    </source>
</evidence>
<dbReference type="InterPro" id="IPR029052">
    <property type="entry name" value="Metallo-depent_PP-like"/>
</dbReference>
<feature type="binding site" evidence="10">
    <location>
        <position position="82"/>
    </location>
    <ligand>
        <name>Mn(2+)</name>
        <dbReference type="ChEBI" id="CHEBI:29035"/>
        <label>2</label>
    </ligand>
</feature>
<dbReference type="EC" id="3.6.1.54" evidence="10"/>
<dbReference type="HAMAP" id="MF_00575">
    <property type="entry name" value="LpxH"/>
    <property type="match status" value="1"/>
</dbReference>
<keyword evidence="1 10" id="KW-1003">Cell membrane</keyword>
<comment type="function">
    <text evidence="10">Hydrolyzes the pyrophosphate bond of UDP-2,3-diacylglucosamine to yield 2,3-diacylglucosamine 1-phosphate (lipid X) and UMP by catalyzing the attack of water at the alpha-P atom. Involved in the biosynthesis of lipid A, a phosphorylated glycolipid that anchors the lipopolysaccharide to the outer membrane of the cell.</text>
</comment>
<dbReference type="Pfam" id="PF00149">
    <property type="entry name" value="Metallophos"/>
    <property type="match status" value="1"/>
</dbReference>
<dbReference type="GO" id="GO:0008758">
    <property type="term" value="F:UDP-2,3-diacylglucosamine hydrolase activity"/>
    <property type="evidence" value="ECO:0007669"/>
    <property type="project" value="UniProtKB-UniRule"/>
</dbReference>